<keyword evidence="2" id="KW-0732">Signal</keyword>
<feature type="signal peptide" evidence="2">
    <location>
        <begin position="1"/>
        <end position="17"/>
    </location>
</feature>
<feature type="region of interest" description="Disordered" evidence="1">
    <location>
        <begin position="232"/>
        <end position="267"/>
    </location>
</feature>
<protein>
    <submittedName>
        <fullName evidence="3">Uncharacterized protein</fullName>
    </submittedName>
</protein>
<feature type="chain" id="PRO_5043897255" evidence="2">
    <location>
        <begin position="18"/>
        <end position="559"/>
    </location>
</feature>
<gene>
    <name evidence="3" type="ORF">EEDITHA_LOCUS13305</name>
</gene>
<feature type="compositionally biased region" description="Low complexity" evidence="1">
    <location>
        <begin position="396"/>
        <end position="408"/>
    </location>
</feature>
<feature type="compositionally biased region" description="Polar residues" evidence="1">
    <location>
        <begin position="123"/>
        <end position="153"/>
    </location>
</feature>
<feature type="compositionally biased region" description="Polar residues" evidence="1">
    <location>
        <begin position="194"/>
        <end position="211"/>
    </location>
</feature>
<organism evidence="3 4">
    <name type="scientific">Euphydryas editha</name>
    <name type="common">Edith's checkerspot</name>
    <dbReference type="NCBI Taxonomy" id="104508"/>
    <lineage>
        <taxon>Eukaryota</taxon>
        <taxon>Metazoa</taxon>
        <taxon>Ecdysozoa</taxon>
        <taxon>Arthropoda</taxon>
        <taxon>Hexapoda</taxon>
        <taxon>Insecta</taxon>
        <taxon>Pterygota</taxon>
        <taxon>Neoptera</taxon>
        <taxon>Endopterygota</taxon>
        <taxon>Lepidoptera</taxon>
        <taxon>Glossata</taxon>
        <taxon>Ditrysia</taxon>
        <taxon>Papilionoidea</taxon>
        <taxon>Nymphalidae</taxon>
        <taxon>Nymphalinae</taxon>
        <taxon>Euphydryas</taxon>
    </lineage>
</organism>
<feature type="region of interest" description="Disordered" evidence="1">
    <location>
        <begin position="396"/>
        <end position="443"/>
    </location>
</feature>
<comment type="caution">
    <text evidence="3">The sequence shown here is derived from an EMBL/GenBank/DDBJ whole genome shotgun (WGS) entry which is preliminary data.</text>
</comment>
<dbReference type="Proteomes" id="UP001153954">
    <property type="component" value="Unassembled WGS sequence"/>
</dbReference>
<reference evidence="3" key="1">
    <citation type="submission" date="2022-03" db="EMBL/GenBank/DDBJ databases">
        <authorList>
            <person name="Tunstrom K."/>
        </authorList>
    </citation>
    <scope>NUCLEOTIDE SEQUENCE</scope>
</reference>
<accession>A0AAU9UG95</accession>
<dbReference type="AlphaFoldDB" id="A0AAU9UG95"/>
<evidence type="ECO:0000256" key="2">
    <source>
        <dbReference type="SAM" id="SignalP"/>
    </source>
</evidence>
<feature type="compositionally biased region" description="Polar residues" evidence="1">
    <location>
        <begin position="345"/>
        <end position="354"/>
    </location>
</feature>
<sequence>MNTKLVLLFAFASVASGNDLTIGSDTDGRKIFDEIRQASPAIWRQVENVTIIAPSDEVISRVVVTDMRPEKDGDVQIVAGGEGNNNVTIELKSPTVLRGYEFHLEVYSVPETKLTDAEEHISESTLTTDKSGENTNSETSQETDGSGDNVESSEMSEDAEKTTETPESSTTNDIPSLVGIVDGDILRPARETNYDNNSPLMPQSKGTSNLHPSVITEDSEVTTTENVQIGMDLSENVTTEAENTTKSDESEQITDAPESFDNSKNIPDYPALSILDLIKSKEGARRIRHTEDETSEYSQDATTTENNIQTTVSVDTSYTSLPAEEPSASHNEDDTVDLVPPVETEYNTDFSSNKENTEKPIEGSTNIYMPRAGRDLDADDLEVKSITTEIPIEITTSEIENSENSTTELPIDEQSRNTRDAKIAQNNKDAEDNESNDLNNSLYPTQNEMPLCNIPNNGDKQTNSLNPNVLVVNREQLALTPDNYKLQFGIPIIFIIGSDTNIPTIKIIAEGASDENKVNIQPSEGSVEENISEDKLNDYTQDKEIQEDYFVPNPVMTYN</sequence>
<proteinExistence type="predicted"/>
<evidence type="ECO:0000256" key="1">
    <source>
        <dbReference type="SAM" id="MobiDB-lite"/>
    </source>
</evidence>
<feature type="compositionally biased region" description="Basic and acidic residues" evidence="1">
    <location>
        <begin position="413"/>
        <end position="422"/>
    </location>
</feature>
<dbReference type="Pfam" id="PF15868">
    <property type="entry name" value="MBF2"/>
    <property type="match status" value="1"/>
</dbReference>
<feature type="region of interest" description="Disordered" evidence="1">
    <location>
        <begin position="345"/>
        <end position="371"/>
    </location>
</feature>
<evidence type="ECO:0000313" key="4">
    <source>
        <dbReference type="Proteomes" id="UP001153954"/>
    </source>
</evidence>
<feature type="region of interest" description="Disordered" evidence="1">
    <location>
        <begin position="115"/>
        <end position="211"/>
    </location>
</feature>
<keyword evidence="4" id="KW-1185">Reference proteome</keyword>
<evidence type="ECO:0000313" key="3">
    <source>
        <dbReference type="EMBL" id="CAH2098158.1"/>
    </source>
</evidence>
<dbReference type="EMBL" id="CAKOGL010000019">
    <property type="protein sequence ID" value="CAH2098158.1"/>
    <property type="molecule type" value="Genomic_DNA"/>
</dbReference>
<dbReference type="InterPro" id="IPR031734">
    <property type="entry name" value="MBF2"/>
</dbReference>
<name>A0AAU9UG95_EUPED</name>
<feature type="compositionally biased region" description="Basic and acidic residues" evidence="1">
    <location>
        <begin position="184"/>
        <end position="193"/>
    </location>
</feature>